<gene>
    <name evidence="3" type="ORF">HPB51_004867</name>
</gene>
<evidence type="ECO:0000313" key="3">
    <source>
        <dbReference type="EMBL" id="KAH8029832.1"/>
    </source>
</evidence>
<dbReference type="EMBL" id="JABSTU010000005">
    <property type="protein sequence ID" value="KAH8029832.1"/>
    <property type="molecule type" value="Genomic_DNA"/>
</dbReference>
<reference evidence="3" key="2">
    <citation type="submission" date="2021-09" db="EMBL/GenBank/DDBJ databases">
        <authorList>
            <person name="Jia N."/>
            <person name="Wang J."/>
            <person name="Shi W."/>
            <person name="Du L."/>
            <person name="Sun Y."/>
            <person name="Zhan W."/>
            <person name="Jiang J."/>
            <person name="Wang Q."/>
            <person name="Zhang B."/>
            <person name="Ji P."/>
            <person name="Sakyi L.B."/>
            <person name="Cui X."/>
            <person name="Yuan T."/>
            <person name="Jiang B."/>
            <person name="Yang W."/>
            <person name="Lam T.T.-Y."/>
            <person name="Chang Q."/>
            <person name="Ding S."/>
            <person name="Wang X."/>
            <person name="Zhu J."/>
            <person name="Ruan X."/>
            <person name="Zhao L."/>
            <person name="Wei J."/>
            <person name="Que T."/>
            <person name="Du C."/>
            <person name="Cheng J."/>
            <person name="Dai P."/>
            <person name="Han X."/>
            <person name="Huang E."/>
            <person name="Gao Y."/>
            <person name="Liu J."/>
            <person name="Shao H."/>
            <person name="Ye R."/>
            <person name="Li L."/>
            <person name="Wei W."/>
            <person name="Wang X."/>
            <person name="Wang C."/>
            <person name="Huo Q."/>
            <person name="Li W."/>
            <person name="Guo W."/>
            <person name="Chen H."/>
            <person name="Chen S."/>
            <person name="Zhou L."/>
            <person name="Zhou L."/>
            <person name="Ni X."/>
            <person name="Tian J."/>
            <person name="Zhou Y."/>
            <person name="Sheng Y."/>
            <person name="Liu T."/>
            <person name="Pan Y."/>
            <person name="Xia L."/>
            <person name="Li J."/>
            <person name="Zhao F."/>
            <person name="Cao W."/>
        </authorList>
    </citation>
    <scope>NUCLEOTIDE SEQUENCE</scope>
    <source>
        <strain evidence="3">Rmic-2018</strain>
        <tissue evidence="3">Larvae</tissue>
    </source>
</reference>
<dbReference type="Proteomes" id="UP000821866">
    <property type="component" value="Chromosome 3"/>
</dbReference>
<evidence type="ECO:0000313" key="4">
    <source>
        <dbReference type="Proteomes" id="UP000821866"/>
    </source>
</evidence>
<keyword evidence="4" id="KW-1185">Reference proteome</keyword>
<keyword evidence="2" id="KW-1133">Transmembrane helix</keyword>
<protein>
    <recommendedName>
        <fullName evidence="5">EB domain-containing protein</fullName>
    </recommendedName>
</protein>
<feature type="region of interest" description="Disordered" evidence="1">
    <location>
        <begin position="1"/>
        <end position="52"/>
    </location>
</feature>
<feature type="transmembrane region" description="Helical" evidence="2">
    <location>
        <begin position="67"/>
        <end position="88"/>
    </location>
</feature>
<dbReference type="AlphaFoldDB" id="A0A9J6E6X5"/>
<comment type="caution">
    <text evidence="3">The sequence shown here is derived from an EMBL/GenBank/DDBJ whole genome shotgun (WGS) entry which is preliminary data.</text>
</comment>
<name>A0A9J6E6X5_RHIMP</name>
<evidence type="ECO:0000256" key="1">
    <source>
        <dbReference type="SAM" id="MobiDB-lite"/>
    </source>
</evidence>
<feature type="compositionally biased region" description="Basic and acidic residues" evidence="1">
    <location>
        <begin position="35"/>
        <end position="52"/>
    </location>
</feature>
<proteinExistence type="predicted"/>
<evidence type="ECO:0000256" key="2">
    <source>
        <dbReference type="SAM" id="Phobius"/>
    </source>
</evidence>
<accession>A0A9J6E6X5</accession>
<reference evidence="3" key="1">
    <citation type="journal article" date="2020" name="Cell">
        <title>Large-Scale Comparative Analyses of Tick Genomes Elucidate Their Genetic Diversity and Vector Capacities.</title>
        <authorList>
            <consortium name="Tick Genome and Microbiome Consortium (TIGMIC)"/>
            <person name="Jia N."/>
            <person name="Wang J."/>
            <person name="Shi W."/>
            <person name="Du L."/>
            <person name="Sun Y."/>
            <person name="Zhan W."/>
            <person name="Jiang J.F."/>
            <person name="Wang Q."/>
            <person name="Zhang B."/>
            <person name="Ji P."/>
            <person name="Bell-Sakyi L."/>
            <person name="Cui X.M."/>
            <person name="Yuan T.T."/>
            <person name="Jiang B.G."/>
            <person name="Yang W.F."/>
            <person name="Lam T.T."/>
            <person name="Chang Q.C."/>
            <person name="Ding S.J."/>
            <person name="Wang X.J."/>
            <person name="Zhu J.G."/>
            <person name="Ruan X.D."/>
            <person name="Zhao L."/>
            <person name="Wei J.T."/>
            <person name="Ye R.Z."/>
            <person name="Que T.C."/>
            <person name="Du C.H."/>
            <person name="Zhou Y.H."/>
            <person name="Cheng J.X."/>
            <person name="Dai P.F."/>
            <person name="Guo W.B."/>
            <person name="Han X.H."/>
            <person name="Huang E.J."/>
            <person name="Li L.F."/>
            <person name="Wei W."/>
            <person name="Gao Y.C."/>
            <person name="Liu J.Z."/>
            <person name="Shao H.Z."/>
            <person name="Wang X."/>
            <person name="Wang C.C."/>
            <person name="Yang T.C."/>
            <person name="Huo Q.B."/>
            <person name="Li W."/>
            <person name="Chen H.Y."/>
            <person name="Chen S.E."/>
            <person name="Zhou L.G."/>
            <person name="Ni X.B."/>
            <person name="Tian J.H."/>
            <person name="Sheng Y."/>
            <person name="Liu T."/>
            <person name="Pan Y.S."/>
            <person name="Xia L.Y."/>
            <person name="Li J."/>
            <person name="Zhao F."/>
            <person name="Cao W.C."/>
        </authorList>
    </citation>
    <scope>NUCLEOTIDE SEQUENCE</scope>
    <source>
        <strain evidence="3">Rmic-2018</strain>
    </source>
</reference>
<keyword evidence="2" id="KW-0812">Transmembrane</keyword>
<keyword evidence="2" id="KW-0472">Membrane</keyword>
<evidence type="ECO:0008006" key="5">
    <source>
        <dbReference type="Google" id="ProtNLM"/>
    </source>
</evidence>
<feature type="compositionally biased region" description="Polar residues" evidence="1">
    <location>
        <begin position="25"/>
        <end position="34"/>
    </location>
</feature>
<feature type="compositionally biased region" description="Low complexity" evidence="1">
    <location>
        <begin position="10"/>
        <end position="24"/>
    </location>
</feature>
<sequence length="161" mass="16768">MFTSDTRTGANASSNMASNVSAVSGETQGSNFSETGRKSHSEQMTDKSKDTDFEGRLGQIQGASSRLLPVGVCILALVVMAVLVLIVFSTSFPPKPTRPAVGHLGSSCRKSSSCLGKALCIDGVCRCEGPDLRIVEGACVPAVTAETEEPPLSEKVTTTSQ</sequence>
<organism evidence="3 4">
    <name type="scientific">Rhipicephalus microplus</name>
    <name type="common">Cattle tick</name>
    <name type="synonym">Boophilus microplus</name>
    <dbReference type="NCBI Taxonomy" id="6941"/>
    <lineage>
        <taxon>Eukaryota</taxon>
        <taxon>Metazoa</taxon>
        <taxon>Ecdysozoa</taxon>
        <taxon>Arthropoda</taxon>
        <taxon>Chelicerata</taxon>
        <taxon>Arachnida</taxon>
        <taxon>Acari</taxon>
        <taxon>Parasitiformes</taxon>
        <taxon>Ixodida</taxon>
        <taxon>Ixodoidea</taxon>
        <taxon>Ixodidae</taxon>
        <taxon>Rhipicephalinae</taxon>
        <taxon>Rhipicephalus</taxon>
        <taxon>Boophilus</taxon>
    </lineage>
</organism>